<evidence type="ECO:0000313" key="1">
    <source>
        <dbReference type="EMBL" id="KAK2945032.1"/>
    </source>
</evidence>
<reference evidence="1 2" key="1">
    <citation type="journal article" date="2022" name="bioRxiv">
        <title>Genomics of Preaxostyla Flagellates Illuminates Evolutionary Transitions and the Path Towards Mitochondrial Loss.</title>
        <authorList>
            <person name="Novak L.V.F."/>
            <person name="Treitli S.C."/>
            <person name="Pyrih J."/>
            <person name="Halakuc P."/>
            <person name="Pipaliya S.V."/>
            <person name="Vacek V."/>
            <person name="Brzon O."/>
            <person name="Soukal P."/>
            <person name="Eme L."/>
            <person name="Dacks J.B."/>
            <person name="Karnkowska A."/>
            <person name="Elias M."/>
            <person name="Hampl V."/>
        </authorList>
    </citation>
    <scope>NUCLEOTIDE SEQUENCE [LARGE SCALE GENOMIC DNA]</scope>
    <source>
        <strain evidence="1">NAU3</strain>
        <tissue evidence="1">Gut</tissue>
    </source>
</reference>
<name>A0ABQ9WZT7_9EUKA</name>
<comment type="caution">
    <text evidence="1">The sequence shown here is derived from an EMBL/GenBank/DDBJ whole genome shotgun (WGS) entry which is preliminary data.</text>
</comment>
<proteinExistence type="predicted"/>
<dbReference type="EMBL" id="JARBJD010000275">
    <property type="protein sequence ID" value="KAK2945032.1"/>
    <property type="molecule type" value="Genomic_DNA"/>
</dbReference>
<dbReference type="Proteomes" id="UP001281761">
    <property type="component" value="Unassembled WGS sequence"/>
</dbReference>
<accession>A0ABQ9WZT7</accession>
<sequence>MFLYSLCLEQYINRILWTHQIYQSKPPPCPDLLLHGSSISPWFNHSSRFTNKTTISATIYRSMEQGPVRSLGAGDDW</sequence>
<evidence type="ECO:0000313" key="2">
    <source>
        <dbReference type="Proteomes" id="UP001281761"/>
    </source>
</evidence>
<organism evidence="1 2">
    <name type="scientific">Blattamonas nauphoetae</name>
    <dbReference type="NCBI Taxonomy" id="2049346"/>
    <lineage>
        <taxon>Eukaryota</taxon>
        <taxon>Metamonada</taxon>
        <taxon>Preaxostyla</taxon>
        <taxon>Oxymonadida</taxon>
        <taxon>Blattamonas</taxon>
    </lineage>
</organism>
<protein>
    <submittedName>
        <fullName evidence="1">Uncharacterized protein</fullName>
    </submittedName>
</protein>
<keyword evidence="2" id="KW-1185">Reference proteome</keyword>
<gene>
    <name evidence="1" type="ORF">BLNAU_20045</name>
</gene>